<name>A0ABS6XVL6_9FLAO</name>
<feature type="domain" description="XdhC- CoxI" evidence="1">
    <location>
        <begin position="21"/>
        <end position="82"/>
    </location>
</feature>
<dbReference type="EMBL" id="JAHWYN010000007">
    <property type="protein sequence ID" value="MBW4360719.1"/>
    <property type="molecule type" value="Genomic_DNA"/>
</dbReference>
<evidence type="ECO:0000313" key="4">
    <source>
        <dbReference type="Proteomes" id="UP000812031"/>
    </source>
</evidence>
<dbReference type="PANTHER" id="PTHR30388">
    <property type="entry name" value="ALDEHYDE OXIDOREDUCTASE MOLYBDENUM COFACTOR ASSEMBLY PROTEIN"/>
    <property type="match status" value="1"/>
</dbReference>
<dbReference type="Pfam" id="PF02625">
    <property type="entry name" value="XdhC_CoxI"/>
    <property type="match status" value="1"/>
</dbReference>
<dbReference type="PANTHER" id="PTHR30388:SF4">
    <property type="entry name" value="MOLYBDENUM COFACTOR INSERTION CHAPERONE PAOD"/>
    <property type="match status" value="1"/>
</dbReference>
<evidence type="ECO:0000259" key="2">
    <source>
        <dbReference type="Pfam" id="PF13478"/>
    </source>
</evidence>
<proteinExistence type="predicted"/>
<dbReference type="InterPro" id="IPR003777">
    <property type="entry name" value="XdhC_CoxI"/>
</dbReference>
<dbReference type="Pfam" id="PF13478">
    <property type="entry name" value="XdhC_C"/>
    <property type="match status" value="1"/>
</dbReference>
<organism evidence="3 4">
    <name type="scientific">Flavobacterium taihuense</name>
    <dbReference type="NCBI Taxonomy" id="2857508"/>
    <lineage>
        <taxon>Bacteria</taxon>
        <taxon>Pseudomonadati</taxon>
        <taxon>Bacteroidota</taxon>
        <taxon>Flavobacteriia</taxon>
        <taxon>Flavobacteriales</taxon>
        <taxon>Flavobacteriaceae</taxon>
        <taxon>Flavobacterium</taxon>
    </lineage>
</organism>
<dbReference type="RefSeq" id="WP_219317208.1">
    <property type="nucleotide sequence ID" value="NZ_JAHWYN010000007.1"/>
</dbReference>
<feature type="domain" description="XdhC Rossmann" evidence="2">
    <location>
        <begin position="171"/>
        <end position="314"/>
    </location>
</feature>
<reference evidence="3 4" key="1">
    <citation type="submission" date="2021-07" db="EMBL/GenBank/DDBJ databases">
        <title>Flavobacterium sp. nov. isolated from sediment on the Taihu Lake.</title>
        <authorList>
            <person name="Qu J.-H."/>
        </authorList>
    </citation>
    <scope>NUCLEOTIDE SEQUENCE [LARGE SCALE GENOMIC DNA]</scope>
    <source>
        <strain evidence="3 4">NAS39</strain>
    </source>
</reference>
<keyword evidence="4" id="KW-1185">Reference proteome</keyword>
<evidence type="ECO:0000259" key="1">
    <source>
        <dbReference type="Pfam" id="PF02625"/>
    </source>
</evidence>
<sequence>MTHEFLKIIDSYKRASKKNFRTVLATIVHVEGSSYRKEGTQMLIDECQNITGALSGGCVEQEVIRQSSSVFSSNCPKVFKYDGRFRLGCEGSIYILIELFHPNEKLLNLIEDAIQQRQPFFLSCSFVKDEISKPGFGTSFKFKDTIIYNSDYEERSNNQVFEQKIQPLNRLCLFGIEHDSNKLSQLAAFLGWEVIVIGSEYSTVNSSDFPFAKSVLTVKPEDLDQGLFCKNTAVVVMSHNYSKDLRFLLHIISSKVRYIGLLGPVHRREKLLNAILDTDTLLDDSIFDKIHGPVGLPIGSQTPEEIALSIMAEITSVFKINLKNSTENQGLKCTVE</sequence>
<dbReference type="Proteomes" id="UP000812031">
    <property type="component" value="Unassembled WGS sequence"/>
</dbReference>
<accession>A0ABS6XVL6</accession>
<protein>
    <submittedName>
        <fullName evidence="3">XdhC family protein</fullName>
    </submittedName>
</protein>
<comment type="caution">
    <text evidence="3">The sequence shown here is derived from an EMBL/GenBank/DDBJ whole genome shotgun (WGS) entry which is preliminary data.</text>
</comment>
<dbReference type="InterPro" id="IPR027051">
    <property type="entry name" value="XdhC_Rossmann_dom"/>
</dbReference>
<evidence type="ECO:0000313" key="3">
    <source>
        <dbReference type="EMBL" id="MBW4360719.1"/>
    </source>
</evidence>
<dbReference type="InterPro" id="IPR052698">
    <property type="entry name" value="MoCofactor_Util/Proc"/>
</dbReference>
<gene>
    <name evidence="3" type="ORF">KZH69_09515</name>
</gene>